<feature type="domain" description="MoaB/Mog" evidence="15">
    <location>
        <begin position="185"/>
        <end position="326"/>
    </location>
</feature>
<comment type="pathway">
    <text evidence="4 14">Cofactor biosynthesis; molybdopterin biosynthesis.</text>
</comment>
<dbReference type="FunFam" id="3.40.980.10:FF:000004">
    <property type="entry name" value="Molybdopterin molybdenumtransferase"/>
    <property type="match status" value="1"/>
</dbReference>
<dbReference type="Pfam" id="PF03453">
    <property type="entry name" value="MoeA_N"/>
    <property type="match status" value="1"/>
</dbReference>
<evidence type="ECO:0000256" key="7">
    <source>
        <dbReference type="ARBA" id="ARBA00021108"/>
    </source>
</evidence>
<dbReference type="CDD" id="cd00887">
    <property type="entry name" value="MoeA"/>
    <property type="match status" value="1"/>
</dbReference>
<dbReference type="RefSeq" id="WP_213165585.1">
    <property type="nucleotide sequence ID" value="NZ_CP058559.1"/>
</dbReference>
<comment type="cofactor">
    <cofactor evidence="1 14">
        <name>Mg(2+)</name>
        <dbReference type="ChEBI" id="CHEBI:18420"/>
    </cofactor>
</comment>
<evidence type="ECO:0000256" key="9">
    <source>
        <dbReference type="ARBA" id="ARBA00022679"/>
    </source>
</evidence>
<evidence type="ECO:0000256" key="2">
    <source>
        <dbReference type="ARBA" id="ARBA00002901"/>
    </source>
</evidence>
<dbReference type="InterPro" id="IPR001453">
    <property type="entry name" value="MoaB/Mog_dom"/>
</dbReference>
<keyword evidence="9 14" id="KW-0808">Transferase</keyword>
<dbReference type="Gene3D" id="2.40.340.10">
    <property type="entry name" value="MoeA, C-terminal, domain IV"/>
    <property type="match status" value="1"/>
</dbReference>
<evidence type="ECO:0000256" key="3">
    <source>
        <dbReference type="ARBA" id="ARBA00003487"/>
    </source>
</evidence>
<dbReference type="InterPro" id="IPR005110">
    <property type="entry name" value="MoeA_linker/N"/>
</dbReference>
<comment type="catalytic activity">
    <reaction evidence="13">
        <text>adenylyl-molybdopterin + molybdate = Mo-molybdopterin + AMP + H(+)</text>
        <dbReference type="Rhea" id="RHEA:35047"/>
        <dbReference type="ChEBI" id="CHEBI:15378"/>
        <dbReference type="ChEBI" id="CHEBI:36264"/>
        <dbReference type="ChEBI" id="CHEBI:62727"/>
        <dbReference type="ChEBI" id="CHEBI:71302"/>
        <dbReference type="ChEBI" id="CHEBI:456215"/>
        <dbReference type="EC" id="2.10.1.1"/>
    </reaction>
</comment>
<protein>
    <recommendedName>
        <fullName evidence="7 14">Molybdopterin molybdenumtransferase</fullName>
        <ecNumber evidence="6 14">2.10.1.1</ecNumber>
    </recommendedName>
</protein>
<comment type="function">
    <text evidence="2 14">Catalyzes the insertion of molybdate into adenylated molybdopterin with the concomitant release of AMP.</text>
</comment>
<dbReference type="InterPro" id="IPR036425">
    <property type="entry name" value="MoaB/Mog-like_dom_sf"/>
</dbReference>
<dbReference type="EMBL" id="CP058559">
    <property type="protein sequence ID" value="QNO15221.1"/>
    <property type="molecule type" value="Genomic_DNA"/>
</dbReference>
<dbReference type="GO" id="GO:0006777">
    <property type="term" value="P:Mo-molybdopterin cofactor biosynthetic process"/>
    <property type="evidence" value="ECO:0007669"/>
    <property type="project" value="UniProtKB-UniRule"/>
</dbReference>
<evidence type="ECO:0000256" key="8">
    <source>
        <dbReference type="ARBA" id="ARBA00022505"/>
    </source>
</evidence>
<dbReference type="InterPro" id="IPR036688">
    <property type="entry name" value="MoeA_C_domain_IV_sf"/>
</dbReference>
<evidence type="ECO:0000313" key="16">
    <source>
        <dbReference type="EMBL" id="QNO15221.1"/>
    </source>
</evidence>
<reference evidence="16 17" key="1">
    <citation type="submission" date="2020-07" db="EMBL/GenBank/DDBJ databases">
        <title>Alkalicella. sp. LB2 genome.</title>
        <authorList>
            <person name="Postec A."/>
            <person name="Quemeneur M."/>
        </authorList>
    </citation>
    <scope>NUCLEOTIDE SEQUENCE [LARGE SCALE GENOMIC DNA]</scope>
    <source>
        <strain evidence="16 17">LB2</strain>
    </source>
</reference>
<evidence type="ECO:0000256" key="6">
    <source>
        <dbReference type="ARBA" id="ARBA00013269"/>
    </source>
</evidence>
<dbReference type="AlphaFoldDB" id="A0A7G9W959"/>
<dbReference type="Pfam" id="PF00994">
    <property type="entry name" value="MoCF_biosynth"/>
    <property type="match status" value="1"/>
</dbReference>
<keyword evidence="8 14" id="KW-0500">Molybdenum</keyword>
<dbReference type="NCBIfam" id="NF045515">
    <property type="entry name" value="Glp_gephyrin"/>
    <property type="match status" value="1"/>
</dbReference>
<dbReference type="GO" id="GO:0061599">
    <property type="term" value="F:molybdopterin molybdotransferase activity"/>
    <property type="evidence" value="ECO:0007669"/>
    <property type="project" value="UniProtKB-UniRule"/>
</dbReference>
<dbReference type="SUPFAM" id="SSF63867">
    <property type="entry name" value="MoeA C-terminal domain-like"/>
    <property type="match status" value="1"/>
</dbReference>
<dbReference type="GO" id="GO:0005829">
    <property type="term" value="C:cytosol"/>
    <property type="evidence" value="ECO:0007669"/>
    <property type="project" value="TreeGrafter"/>
</dbReference>
<dbReference type="KEGG" id="acae:HYG86_10835"/>
<dbReference type="SMART" id="SM00852">
    <property type="entry name" value="MoCF_biosynth"/>
    <property type="match status" value="1"/>
</dbReference>
<gene>
    <name evidence="16" type="ORF">HYG86_10835</name>
</gene>
<evidence type="ECO:0000256" key="12">
    <source>
        <dbReference type="ARBA" id="ARBA00023150"/>
    </source>
</evidence>
<sequence length="414" mass="44606">MAFLSVKSVEEVESLVDSFNLNPDIEEIDIVDSVNLTLAEDVYASISLPPYNRSAVDGYCVKWEDVSGASEALPIFLKITEDVQMGQAPLNALETDCCMAVATGSMLPPEATSVVMVEHSERISEDEVAIYNSVASYENILKEGEDVKKGDLLMKKDQQITSFNINLLAALGINKIKVYKKIVVGILSTGDELIEYNTDNELNFGKIFNSNGPGLIAAVKSTGAIPRYYGIIEDEFSILKEALDKAVKECDIVILTGGTSVGVKDFVTAAIESLGKPGVLVHGIAIKPGKPTIIGKVDDVPIFGLSGNPVSAMICFDLFVNRLLTKVKPETIVCAVSRNIPSSGGRQDYIPVTLTKVQDKIIASPIFAKSNSIGSLTKMDGLLVIPKDSEGLEEGNHGKVILYKGKGWEDDLLK</sequence>
<keyword evidence="17" id="KW-1185">Reference proteome</keyword>
<dbReference type="InterPro" id="IPR036135">
    <property type="entry name" value="MoeA_linker/N_sf"/>
</dbReference>
<dbReference type="Gene3D" id="2.170.190.11">
    <property type="entry name" value="Molybdopterin biosynthesis moea protein, domain 3"/>
    <property type="match status" value="1"/>
</dbReference>
<dbReference type="InterPro" id="IPR038987">
    <property type="entry name" value="MoeA-like"/>
</dbReference>
<dbReference type="NCBIfam" id="TIGR00177">
    <property type="entry name" value="molyb_syn"/>
    <property type="match status" value="1"/>
</dbReference>
<proteinExistence type="inferred from homology"/>
<dbReference type="EC" id="2.10.1.1" evidence="6 14"/>
<evidence type="ECO:0000256" key="14">
    <source>
        <dbReference type="RuleBase" id="RU365090"/>
    </source>
</evidence>
<evidence type="ECO:0000256" key="1">
    <source>
        <dbReference type="ARBA" id="ARBA00001946"/>
    </source>
</evidence>
<evidence type="ECO:0000256" key="10">
    <source>
        <dbReference type="ARBA" id="ARBA00022723"/>
    </source>
</evidence>
<comment type="similarity">
    <text evidence="5 14">Belongs to the MoeA family.</text>
</comment>
<dbReference type="InterPro" id="IPR008284">
    <property type="entry name" value="MoCF_biosynth_CS"/>
</dbReference>
<evidence type="ECO:0000256" key="5">
    <source>
        <dbReference type="ARBA" id="ARBA00010763"/>
    </source>
</evidence>
<accession>A0A7G9W959</accession>
<keyword evidence="11 14" id="KW-0460">Magnesium</keyword>
<dbReference type="PROSITE" id="PS01079">
    <property type="entry name" value="MOCF_BIOSYNTHESIS_2"/>
    <property type="match status" value="1"/>
</dbReference>
<dbReference type="UniPathway" id="UPA00344"/>
<comment type="function">
    <text evidence="3">May be involved in the biosynthesis of molybdopterin.</text>
</comment>
<dbReference type="SUPFAM" id="SSF53218">
    <property type="entry name" value="Molybdenum cofactor biosynthesis proteins"/>
    <property type="match status" value="1"/>
</dbReference>
<dbReference type="Gene3D" id="3.90.105.10">
    <property type="entry name" value="Molybdopterin biosynthesis moea protein, domain 2"/>
    <property type="match status" value="1"/>
</dbReference>
<dbReference type="PANTHER" id="PTHR10192:SF5">
    <property type="entry name" value="GEPHYRIN"/>
    <property type="match status" value="1"/>
</dbReference>
<evidence type="ECO:0000259" key="15">
    <source>
        <dbReference type="SMART" id="SM00852"/>
    </source>
</evidence>
<dbReference type="SUPFAM" id="SSF63882">
    <property type="entry name" value="MoeA N-terminal region -like"/>
    <property type="match status" value="1"/>
</dbReference>
<dbReference type="Gene3D" id="3.40.980.10">
    <property type="entry name" value="MoaB/Mog-like domain"/>
    <property type="match status" value="1"/>
</dbReference>
<dbReference type="PANTHER" id="PTHR10192">
    <property type="entry name" value="MOLYBDOPTERIN BIOSYNTHESIS PROTEIN"/>
    <property type="match status" value="1"/>
</dbReference>
<dbReference type="Pfam" id="PF03454">
    <property type="entry name" value="MoeA_C"/>
    <property type="match status" value="1"/>
</dbReference>
<keyword evidence="12 14" id="KW-0501">Molybdenum cofactor biosynthesis</keyword>
<dbReference type="InterPro" id="IPR005111">
    <property type="entry name" value="MoeA_C_domain_IV"/>
</dbReference>
<evidence type="ECO:0000256" key="11">
    <source>
        <dbReference type="ARBA" id="ARBA00022842"/>
    </source>
</evidence>
<evidence type="ECO:0000256" key="13">
    <source>
        <dbReference type="ARBA" id="ARBA00047317"/>
    </source>
</evidence>
<dbReference type="Proteomes" id="UP000516160">
    <property type="component" value="Chromosome"/>
</dbReference>
<organism evidence="16 17">
    <name type="scientific">Alkalicella caledoniensis</name>
    <dbReference type="NCBI Taxonomy" id="2731377"/>
    <lineage>
        <taxon>Bacteria</taxon>
        <taxon>Bacillati</taxon>
        <taxon>Bacillota</taxon>
        <taxon>Clostridia</taxon>
        <taxon>Eubacteriales</taxon>
        <taxon>Proteinivoracaceae</taxon>
        <taxon>Alkalicella</taxon>
    </lineage>
</organism>
<name>A0A7G9W959_ALKCA</name>
<evidence type="ECO:0000256" key="4">
    <source>
        <dbReference type="ARBA" id="ARBA00005046"/>
    </source>
</evidence>
<evidence type="ECO:0000313" key="17">
    <source>
        <dbReference type="Proteomes" id="UP000516160"/>
    </source>
</evidence>
<dbReference type="GO" id="GO:0046872">
    <property type="term" value="F:metal ion binding"/>
    <property type="evidence" value="ECO:0007669"/>
    <property type="project" value="UniProtKB-UniRule"/>
</dbReference>
<keyword evidence="10 14" id="KW-0479">Metal-binding</keyword>